<proteinExistence type="predicted"/>
<keyword evidence="3" id="KW-1185">Reference proteome</keyword>
<comment type="caution">
    <text evidence="1">The sequence shown here is derived from an EMBL/GenBank/DDBJ whole genome shotgun (WGS) entry which is preliminary data.</text>
</comment>
<dbReference type="EMBL" id="QWKZ01000190">
    <property type="protein sequence ID" value="RIH81151.1"/>
    <property type="molecule type" value="Genomic_DNA"/>
</dbReference>
<gene>
    <name evidence="2" type="ORF">Mlute_02773</name>
    <name evidence="1" type="ORF">Mlute_02879</name>
</gene>
<protein>
    <submittedName>
        <fullName evidence="1">Uncharacterized protein</fullName>
    </submittedName>
</protein>
<organism evidence="1 3">
    <name type="scientific">Meiothermus luteus</name>
    <dbReference type="NCBI Taxonomy" id="2026184"/>
    <lineage>
        <taxon>Bacteria</taxon>
        <taxon>Thermotogati</taxon>
        <taxon>Deinococcota</taxon>
        <taxon>Deinococci</taxon>
        <taxon>Thermales</taxon>
        <taxon>Thermaceae</taxon>
        <taxon>Meiothermus</taxon>
    </lineage>
</organism>
<dbReference type="AlphaFoldDB" id="A0A399EFW0"/>
<accession>A0A399EFW0</accession>
<evidence type="ECO:0000313" key="1">
    <source>
        <dbReference type="EMBL" id="RIH81151.1"/>
    </source>
</evidence>
<dbReference type="EMBL" id="QWKZ01000155">
    <property type="protein sequence ID" value="RIH81530.1"/>
    <property type="molecule type" value="Genomic_DNA"/>
</dbReference>
<evidence type="ECO:0000313" key="2">
    <source>
        <dbReference type="EMBL" id="RIH81530.1"/>
    </source>
</evidence>
<name>A0A399EFW0_9DEIN</name>
<dbReference type="Proteomes" id="UP000265800">
    <property type="component" value="Unassembled WGS sequence"/>
</dbReference>
<sequence length="49" mass="5588">MVGVFPSERSLANLATVVMLRASEDWAFRRYMDMGPLWAVEEKPTKKAT</sequence>
<reference evidence="1 3" key="1">
    <citation type="submission" date="2018-08" db="EMBL/GenBank/DDBJ databases">
        <title>Meiothermus luteus KCTC 52599 genome sequencing project.</title>
        <authorList>
            <person name="Da Costa M.S."/>
            <person name="Albuquerque L."/>
            <person name="Raposo P."/>
            <person name="Froufe H.J.C."/>
            <person name="Barroso C.S."/>
            <person name="Egas C."/>
        </authorList>
    </citation>
    <scope>NUCLEOTIDE SEQUENCE [LARGE SCALE GENOMIC DNA]</scope>
    <source>
        <strain evidence="1 3">KCTC 52599</strain>
    </source>
</reference>
<evidence type="ECO:0000313" key="3">
    <source>
        <dbReference type="Proteomes" id="UP000265800"/>
    </source>
</evidence>